<reference evidence="1" key="1">
    <citation type="submission" date="2019-10" db="EMBL/GenBank/DDBJ databases">
        <title>Muricauda hadale sp. nov., a piezophilic bacterium isolated from hadopelagic water of the Mariana Trench.</title>
        <authorList>
            <person name="Wei Y."/>
        </authorList>
    </citation>
    <scope>NUCLEOTIDE SEQUENCE [LARGE SCALE GENOMIC DNA]</scope>
    <source>
        <strain evidence="1">MT-229</strain>
    </source>
</reference>
<proteinExistence type="predicted"/>
<gene>
    <name evidence="1" type="ORF">FOT42_005825</name>
</gene>
<organism evidence="1 2">
    <name type="scientific">Flagellimonas hadalis</name>
    <dbReference type="NCBI Taxonomy" id="2597517"/>
    <lineage>
        <taxon>Bacteria</taxon>
        <taxon>Pseudomonadati</taxon>
        <taxon>Bacteroidota</taxon>
        <taxon>Flavobacteriia</taxon>
        <taxon>Flavobacteriales</taxon>
        <taxon>Flavobacteriaceae</taxon>
        <taxon>Flagellimonas</taxon>
    </lineage>
</organism>
<keyword evidence="2" id="KW-1185">Reference proteome</keyword>
<sequence>MFMAELKSFIMAIPSFILMGAYFFCAQAQGQLGDSTSVRSYVDKLSFGIDLGTDFDEFLVDNPDVGYFHLVTNNNVKLTLGLDYDFLSLSVGLAPKFLPGNDDDELKGKSSFQNYQVNVFPGRLVQNVFFRRMKGFYVENTSDFLPTWSEGDPHLQFPDLKSITWGGSTGLVLNKDFSLRALLNRQEWQLESRGSLVPMIQYEFTKMTNNFEDNTYGKENIVDLRVGVGYYYNWVVASKFNMAPSLRVGIGPKFSKYTLSGEVEKNDYLVAEYGAGIQLGYNTDHFYMGIIGELDGTSYRDSDSNAISNNLWRAVFYVGYRLEPPKKLNDFFDRNKPVIGKPR</sequence>
<dbReference type="AlphaFoldDB" id="A0A5N5J5K0"/>
<dbReference type="InterPro" id="IPR025535">
    <property type="entry name" value="DUF4421"/>
</dbReference>
<evidence type="ECO:0000313" key="1">
    <source>
        <dbReference type="EMBL" id="KAB5490946.1"/>
    </source>
</evidence>
<accession>A0A5N5J5K0</accession>
<dbReference type="OrthoDB" id="669053at2"/>
<dbReference type="EMBL" id="VNIK02000002">
    <property type="protein sequence ID" value="KAB5490946.1"/>
    <property type="molecule type" value="Genomic_DNA"/>
</dbReference>
<comment type="caution">
    <text evidence="1">The sequence shown here is derived from an EMBL/GenBank/DDBJ whole genome shotgun (WGS) entry which is preliminary data.</text>
</comment>
<protein>
    <submittedName>
        <fullName evidence="1">DUF4421 domain-containing protein</fullName>
    </submittedName>
</protein>
<dbReference type="Proteomes" id="UP000319204">
    <property type="component" value="Unassembled WGS sequence"/>
</dbReference>
<evidence type="ECO:0000313" key="2">
    <source>
        <dbReference type="Proteomes" id="UP000319204"/>
    </source>
</evidence>
<name>A0A5N5J5K0_9FLAO</name>
<dbReference type="Pfam" id="PF14391">
    <property type="entry name" value="DUF4421"/>
    <property type="match status" value="1"/>
</dbReference>